<reference evidence="5 6" key="1">
    <citation type="journal article" date="2018" name="Mol. Biol. Evol.">
        <title>Broad Genomic Sampling Reveals a Smut Pathogenic Ancestry of the Fungal Clade Ustilaginomycotina.</title>
        <authorList>
            <person name="Kijpornyongpan T."/>
            <person name="Mondo S.J."/>
            <person name="Barry K."/>
            <person name="Sandor L."/>
            <person name="Lee J."/>
            <person name="Lipzen A."/>
            <person name="Pangilinan J."/>
            <person name="LaButti K."/>
            <person name="Hainaut M."/>
            <person name="Henrissat B."/>
            <person name="Grigoriev I.V."/>
            <person name="Spatafora J.W."/>
            <person name="Aime M.C."/>
        </authorList>
    </citation>
    <scope>NUCLEOTIDE SEQUENCE [LARGE SCALE GENOMIC DNA]</scope>
    <source>
        <strain evidence="5 6">MCA 4186</strain>
    </source>
</reference>
<dbReference type="GO" id="GO:0016491">
    <property type="term" value="F:oxidoreductase activity"/>
    <property type="evidence" value="ECO:0007669"/>
    <property type="project" value="UniProtKB-KW"/>
</dbReference>
<dbReference type="PANTHER" id="PTHR10742:SF386">
    <property type="entry name" value="LYSINE-SPECIFIC HISTONE DEMETHYLASE 1A"/>
    <property type="match status" value="1"/>
</dbReference>
<dbReference type="AlphaFoldDB" id="A0A316ZHV3"/>
<dbReference type="InterPro" id="IPR036188">
    <property type="entry name" value="FAD/NAD-bd_sf"/>
</dbReference>
<evidence type="ECO:0000313" key="5">
    <source>
        <dbReference type="EMBL" id="PWN99853.1"/>
    </source>
</evidence>
<comment type="similarity">
    <text evidence="1">Belongs to the flavin monoamine oxidase family.</text>
</comment>
<dbReference type="GO" id="GO:0003682">
    <property type="term" value="F:chromatin binding"/>
    <property type="evidence" value="ECO:0007669"/>
    <property type="project" value="TreeGrafter"/>
</dbReference>
<feature type="chain" id="PRO_5016432785" evidence="3">
    <location>
        <begin position="22"/>
        <end position="465"/>
    </location>
</feature>
<dbReference type="InterPro" id="IPR002937">
    <property type="entry name" value="Amino_oxidase"/>
</dbReference>
<dbReference type="STRING" id="58919.A0A316ZHV3"/>
<dbReference type="SUPFAM" id="SSF51905">
    <property type="entry name" value="FAD/NAD(P)-binding domain"/>
    <property type="match status" value="1"/>
</dbReference>
<gene>
    <name evidence="5" type="ORF">FA09DRAFT_359245</name>
</gene>
<dbReference type="EMBL" id="KZ819287">
    <property type="protein sequence ID" value="PWN99853.1"/>
    <property type="molecule type" value="Genomic_DNA"/>
</dbReference>
<evidence type="ECO:0000256" key="3">
    <source>
        <dbReference type="SAM" id="SignalP"/>
    </source>
</evidence>
<sequence>MPAPPTLDVLIIGAGWAGTLAAQRLAAAGRRVLVLEARDGRLGGRAFTHSWHAATAKEDNARTSDKEGAYTCDFGCSWIHGYNEGNPVKAIAEKYGVKVHVPKPTASRIIGANGPLSESLAAKLSDNLACAQAAAKETLASSGVCTPASHSLASVLFAADSPLFAGLSCDAERAQAQAFARTLHVPLGVTLEEAASFGSPSAFGGTDGAPEGGFTRLVCLIADDAQRAGAEFRQGETVQRITQHEAGVRVQTGSATYEAKHALVTMPHAVLRESLAVFEPQLPREREEAIQRTTVGNLNKVLLSYDAPFWDASIGTFTLLPSEGGPVARDAPLAHIFARSTLVVSSLCAPNGLPGASASLLVYVGADAAVALEAYSRLEVAAALHAYVAPRLAAAASSDDADDAKEVPQEAKHSFYSRWRRQAFTRGATTTPACVGGGTKEDLKELGRTLWDGKLLWAGEATEPD</sequence>
<protein>
    <submittedName>
        <fullName evidence="5">FAD/NAD(P)-binding domain-containing protein</fullName>
    </submittedName>
</protein>
<accession>A0A316ZHV3</accession>
<organism evidence="5 6">
    <name type="scientific">Tilletiopsis washingtonensis</name>
    <dbReference type="NCBI Taxonomy" id="58919"/>
    <lineage>
        <taxon>Eukaryota</taxon>
        <taxon>Fungi</taxon>
        <taxon>Dikarya</taxon>
        <taxon>Basidiomycota</taxon>
        <taxon>Ustilaginomycotina</taxon>
        <taxon>Exobasidiomycetes</taxon>
        <taxon>Entylomatales</taxon>
        <taxon>Entylomatales incertae sedis</taxon>
        <taxon>Tilletiopsis</taxon>
    </lineage>
</organism>
<dbReference type="Gene3D" id="3.50.50.60">
    <property type="entry name" value="FAD/NAD(P)-binding domain"/>
    <property type="match status" value="1"/>
</dbReference>
<dbReference type="InterPro" id="IPR050281">
    <property type="entry name" value="Flavin_monoamine_oxidase"/>
</dbReference>
<keyword evidence="6" id="KW-1185">Reference proteome</keyword>
<proteinExistence type="inferred from homology"/>
<dbReference type="Proteomes" id="UP000245946">
    <property type="component" value="Unassembled WGS sequence"/>
</dbReference>
<feature type="domain" description="Amine oxidase" evidence="4">
    <location>
        <begin position="18"/>
        <end position="463"/>
    </location>
</feature>
<feature type="signal peptide" evidence="3">
    <location>
        <begin position="1"/>
        <end position="21"/>
    </location>
</feature>
<dbReference type="SUPFAM" id="SSF54373">
    <property type="entry name" value="FAD-linked reductases, C-terminal domain"/>
    <property type="match status" value="1"/>
</dbReference>
<dbReference type="Pfam" id="PF01593">
    <property type="entry name" value="Amino_oxidase"/>
    <property type="match status" value="1"/>
</dbReference>
<evidence type="ECO:0000259" key="4">
    <source>
        <dbReference type="Pfam" id="PF01593"/>
    </source>
</evidence>
<dbReference type="OrthoDB" id="5046242at2759"/>
<evidence type="ECO:0000313" key="6">
    <source>
        <dbReference type="Proteomes" id="UP000245946"/>
    </source>
</evidence>
<evidence type="ECO:0000256" key="2">
    <source>
        <dbReference type="ARBA" id="ARBA00023002"/>
    </source>
</evidence>
<dbReference type="GeneID" id="37272625"/>
<keyword evidence="2" id="KW-0560">Oxidoreductase</keyword>
<name>A0A316ZHV3_9BASI</name>
<feature type="non-terminal residue" evidence="5">
    <location>
        <position position="465"/>
    </location>
</feature>
<dbReference type="RefSeq" id="XP_025600132.1">
    <property type="nucleotide sequence ID" value="XM_025745081.1"/>
</dbReference>
<dbReference type="GO" id="GO:0050660">
    <property type="term" value="F:flavin adenine dinucleotide binding"/>
    <property type="evidence" value="ECO:0007669"/>
    <property type="project" value="TreeGrafter"/>
</dbReference>
<keyword evidence="3" id="KW-0732">Signal</keyword>
<dbReference type="PANTHER" id="PTHR10742">
    <property type="entry name" value="FLAVIN MONOAMINE OXIDASE"/>
    <property type="match status" value="1"/>
</dbReference>
<evidence type="ECO:0000256" key="1">
    <source>
        <dbReference type="ARBA" id="ARBA00005995"/>
    </source>
</evidence>
<dbReference type="GO" id="GO:0006338">
    <property type="term" value="P:chromatin remodeling"/>
    <property type="evidence" value="ECO:0007669"/>
    <property type="project" value="TreeGrafter"/>
</dbReference>